<organism evidence="2 3">
    <name type="scientific">Kitasatospora terrestris</name>
    <dbReference type="NCBI Taxonomy" id="258051"/>
    <lineage>
        <taxon>Bacteria</taxon>
        <taxon>Bacillati</taxon>
        <taxon>Actinomycetota</taxon>
        <taxon>Actinomycetes</taxon>
        <taxon>Kitasatosporales</taxon>
        <taxon>Streptomycetaceae</taxon>
        <taxon>Kitasatospora</taxon>
    </lineage>
</organism>
<evidence type="ECO:0000259" key="1">
    <source>
        <dbReference type="Pfam" id="PF03372"/>
    </source>
</evidence>
<feature type="domain" description="Endonuclease/exonuclease/phosphatase" evidence="1">
    <location>
        <begin position="5"/>
        <end position="187"/>
    </location>
</feature>
<protein>
    <recommendedName>
        <fullName evidence="1">Endonuclease/exonuclease/phosphatase domain-containing protein</fullName>
    </recommendedName>
</protein>
<sequence length="195" mass="20524">MTAVATWNVLHRVHAENHAGEMLDRWPAEADRITGVTAEIVAMTEQVIALQEVSGDQLAALRAALPGGRTTHLLRYPRTPEPRRIPTQLDDRAEHLVLLLDGPGEVVAEAAGDGPAVLLGDFNADRTVVAAGLGPDCTVTALPAGAGPTRPREPGAPKSQWIDHVVVRGGLAGRDAAVRDVHGLSDHNPVRAVVG</sequence>
<evidence type="ECO:0000313" key="3">
    <source>
        <dbReference type="Proteomes" id="UP001501752"/>
    </source>
</evidence>
<dbReference type="SUPFAM" id="SSF56219">
    <property type="entry name" value="DNase I-like"/>
    <property type="match status" value="1"/>
</dbReference>
<name>A0ABP9EGW3_9ACTN</name>
<dbReference type="RefSeq" id="WP_345700204.1">
    <property type="nucleotide sequence ID" value="NZ_BAABIS010000001.1"/>
</dbReference>
<dbReference type="EMBL" id="BAABIS010000001">
    <property type="protein sequence ID" value="GAA4874427.1"/>
    <property type="molecule type" value="Genomic_DNA"/>
</dbReference>
<dbReference type="Pfam" id="PF03372">
    <property type="entry name" value="Exo_endo_phos"/>
    <property type="match status" value="1"/>
</dbReference>
<comment type="caution">
    <text evidence="2">The sequence shown here is derived from an EMBL/GenBank/DDBJ whole genome shotgun (WGS) entry which is preliminary data.</text>
</comment>
<evidence type="ECO:0000313" key="2">
    <source>
        <dbReference type="EMBL" id="GAA4874427.1"/>
    </source>
</evidence>
<reference evidence="3" key="1">
    <citation type="journal article" date="2019" name="Int. J. Syst. Evol. Microbiol.">
        <title>The Global Catalogue of Microorganisms (GCM) 10K type strain sequencing project: providing services to taxonomists for standard genome sequencing and annotation.</title>
        <authorList>
            <consortium name="The Broad Institute Genomics Platform"/>
            <consortium name="The Broad Institute Genome Sequencing Center for Infectious Disease"/>
            <person name="Wu L."/>
            <person name="Ma J."/>
        </authorList>
    </citation>
    <scope>NUCLEOTIDE SEQUENCE [LARGE SCALE GENOMIC DNA]</scope>
    <source>
        <strain evidence="3">JCM 13006</strain>
    </source>
</reference>
<dbReference type="InterPro" id="IPR005135">
    <property type="entry name" value="Endo/exonuclease/phosphatase"/>
</dbReference>
<keyword evidence="3" id="KW-1185">Reference proteome</keyword>
<dbReference type="InterPro" id="IPR036691">
    <property type="entry name" value="Endo/exonu/phosph_ase_sf"/>
</dbReference>
<proteinExistence type="predicted"/>
<accession>A0ABP9EGW3</accession>
<gene>
    <name evidence="2" type="ORF">GCM10023235_62040</name>
</gene>
<dbReference type="Gene3D" id="3.60.10.10">
    <property type="entry name" value="Endonuclease/exonuclease/phosphatase"/>
    <property type="match status" value="1"/>
</dbReference>
<dbReference type="Proteomes" id="UP001501752">
    <property type="component" value="Unassembled WGS sequence"/>
</dbReference>